<dbReference type="Proteomes" id="UP000660729">
    <property type="component" value="Unassembled WGS sequence"/>
</dbReference>
<evidence type="ECO:0000313" key="12">
    <source>
        <dbReference type="Proteomes" id="UP000660729"/>
    </source>
</evidence>
<protein>
    <recommendedName>
        <fullName evidence="2">cutinase</fullName>
        <ecNumber evidence="2">3.1.1.74</ecNumber>
    </recommendedName>
</protein>
<dbReference type="PANTHER" id="PTHR48250">
    <property type="entry name" value="CUTINASE 2-RELATED"/>
    <property type="match status" value="1"/>
</dbReference>
<dbReference type="SMART" id="SM01110">
    <property type="entry name" value="Cutinase"/>
    <property type="match status" value="1"/>
</dbReference>
<dbReference type="EC" id="3.1.1.74" evidence="2"/>
<evidence type="ECO:0000313" key="11">
    <source>
        <dbReference type="EMBL" id="KAF7189578.1"/>
    </source>
</evidence>
<dbReference type="SUPFAM" id="SSF53474">
    <property type="entry name" value="alpha/beta-Hydrolases"/>
    <property type="match status" value="1"/>
</dbReference>
<proteinExistence type="inferred from homology"/>
<comment type="catalytic activity">
    <reaction evidence="7">
        <text>cutin + H2O = cutin monomers.</text>
        <dbReference type="EC" id="3.1.1.74"/>
    </reaction>
</comment>
<keyword evidence="12" id="KW-1185">Reference proteome</keyword>
<dbReference type="Pfam" id="PF01083">
    <property type="entry name" value="Cutinase"/>
    <property type="match status" value="1"/>
</dbReference>
<organism evidence="11 12">
    <name type="scientific">Pseudocercospora fuligena</name>
    <dbReference type="NCBI Taxonomy" id="685502"/>
    <lineage>
        <taxon>Eukaryota</taxon>
        <taxon>Fungi</taxon>
        <taxon>Dikarya</taxon>
        <taxon>Ascomycota</taxon>
        <taxon>Pezizomycotina</taxon>
        <taxon>Dothideomycetes</taxon>
        <taxon>Dothideomycetidae</taxon>
        <taxon>Mycosphaerellales</taxon>
        <taxon>Mycosphaerellaceae</taxon>
        <taxon>Pseudocercospora</taxon>
    </lineage>
</organism>
<name>A0A8H6REN5_9PEZI</name>
<keyword evidence="3" id="KW-0719">Serine esterase</keyword>
<dbReference type="InterPro" id="IPR011150">
    <property type="entry name" value="Cutinase_monf"/>
</dbReference>
<evidence type="ECO:0000256" key="1">
    <source>
        <dbReference type="ARBA" id="ARBA00007534"/>
    </source>
</evidence>
<comment type="caution">
    <text evidence="11">The sequence shown here is derived from an EMBL/GenBank/DDBJ whole genome shotgun (WGS) entry which is preliminary data.</text>
</comment>
<dbReference type="PANTHER" id="PTHR48250:SF2">
    <property type="entry name" value="CUTINASE"/>
    <property type="match status" value="1"/>
</dbReference>
<evidence type="ECO:0000256" key="5">
    <source>
        <dbReference type="ARBA" id="ARBA00022801"/>
    </source>
</evidence>
<dbReference type="InterPro" id="IPR000675">
    <property type="entry name" value="Cutinase/axe"/>
</dbReference>
<dbReference type="EMBL" id="JABCIY010000185">
    <property type="protein sequence ID" value="KAF7189578.1"/>
    <property type="molecule type" value="Genomic_DNA"/>
</dbReference>
<keyword evidence="5" id="KW-0378">Hydrolase</keyword>
<keyword evidence="4 10" id="KW-0732">Signal</keyword>
<evidence type="ECO:0000256" key="6">
    <source>
        <dbReference type="ARBA" id="ARBA00023157"/>
    </source>
</evidence>
<dbReference type="Gene3D" id="3.40.50.1820">
    <property type="entry name" value="alpha/beta hydrolase"/>
    <property type="match status" value="1"/>
</dbReference>
<feature type="active site" description="Nucleophile" evidence="8">
    <location>
        <position position="125"/>
    </location>
</feature>
<dbReference type="OrthoDB" id="2975078at2759"/>
<keyword evidence="6 9" id="KW-1015">Disulfide bond</keyword>
<dbReference type="GO" id="GO:0016052">
    <property type="term" value="P:carbohydrate catabolic process"/>
    <property type="evidence" value="ECO:0007669"/>
    <property type="project" value="TreeGrafter"/>
</dbReference>
<feature type="disulfide bond" evidence="9">
    <location>
        <begin position="174"/>
        <end position="181"/>
    </location>
</feature>
<evidence type="ECO:0000256" key="7">
    <source>
        <dbReference type="ARBA" id="ARBA00034045"/>
    </source>
</evidence>
<feature type="signal peptide" evidence="10">
    <location>
        <begin position="1"/>
        <end position="15"/>
    </location>
</feature>
<evidence type="ECO:0000256" key="2">
    <source>
        <dbReference type="ARBA" id="ARBA00013095"/>
    </source>
</evidence>
<reference evidence="11" key="1">
    <citation type="submission" date="2020-04" db="EMBL/GenBank/DDBJ databases">
        <title>Draft genome resource of the tomato pathogen Pseudocercospora fuligena.</title>
        <authorList>
            <person name="Zaccaron A."/>
        </authorList>
    </citation>
    <scope>NUCLEOTIDE SEQUENCE</scope>
    <source>
        <strain evidence="11">PF001</strain>
    </source>
</reference>
<evidence type="ECO:0000256" key="10">
    <source>
        <dbReference type="SAM" id="SignalP"/>
    </source>
</evidence>
<evidence type="ECO:0000256" key="4">
    <source>
        <dbReference type="ARBA" id="ARBA00022729"/>
    </source>
</evidence>
<dbReference type="AlphaFoldDB" id="A0A8H6REN5"/>
<dbReference type="InterPro" id="IPR029058">
    <property type="entry name" value="AB_hydrolase_fold"/>
</dbReference>
<feature type="active site" description="Proton donor/acceptor" evidence="8">
    <location>
        <position position="192"/>
    </location>
</feature>
<feature type="disulfide bond" evidence="9">
    <location>
        <begin position="41"/>
        <end position="114"/>
    </location>
</feature>
<evidence type="ECO:0000256" key="3">
    <source>
        <dbReference type="ARBA" id="ARBA00022487"/>
    </source>
</evidence>
<feature type="chain" id="PRO_5034674686" description="cutinase" evidence="10">
    <location>
        <begin position="16"/>
        <end position="221"/>
    </location>
</feature>
<comment type="similarity">
    <text evidence="1">Belongs to the cutinase family.</text>
</comment>
<dbReference type="GO" id="GO:0050525">
    <property type="term" value="F:cutinase activity"/>
    <property type="evidence" value="ECO:0007669"/>
    <property type="project" value="UniProtKB-EC"/>
</dbReference>
<evidence type="ECO:0000256" key="8">
    <source>
        <dbReference type="PIRSR" id="PIRSR611150-1"/>
    </source>
</evidence>
<evidence type="ECO:0000256" key="9">
    <source>
        <dbReference type="PIRSR" id="PIRSR611150-2"/>
    </source>
</evidence>
<gene>
    <name evidence="11" type="ORF">HII31_09218</name>
</gene>
<sequence length="221" mass="23028">MKLILSAILPSLVLGQIPLLSTNRTSFSFVLNANDVENGVCAPLTVLYARGTGEPGNIGDTVGPNMFRTFSNALNGNVALQGVNYPANSQGNVVRGALGAPSMTALAKLAKEQCPDTKLALTGYSQGAFVTHYALNNGSLPSSDVDAIAVFGDPEYNTNGTFGSVPENLVAEYCNEGDYVCQQGIGNITWDHIAYMSNGAAQDAVQFILNVTGLADTAVSS</sequence>
<accession>A0A8H6REN5</accession>
<dbReference type="GO" id="GO:0005576">
    <property type="term" value="C:extracellular region"/>
    <property type="evidence" value="ECO:0007669"/>
    <property type="project" value="InterPro"/>
</dbReference>
<feature type="active site" evidence="8">
    <location>
        <position position="178"/>
    </location>
</feature>